<feature type="transmembrane region" description="Helical" evidence="3">
    <location>
        <begin position="115"/>
        <end position="135"/>
    </location>
</feature>
<dbReference type="SUPFAM" id="SSF103473">
    <property type="entry name" value="MFS general substrate transporter"/>
    <property type="match status" value="1"/>
</dbReference>
<dbReference type="Pfam" id="PF07690">
    <property type="entry name" value="MFS_1"/>
    <property type="match status" value="2"/>
</dbReference>
<feature type="region of interest" description="Disordered" evidence="2">
    <location>
        <begin position="226"/>
        <end position="274"/>
    </location>
</feature>
<dbReference type="GO" id="GO:0000329">
    <property type="term" value="C:fungal-type vacuole membrane"/>
    <property type="evidence" value="ECO:0007669"/>
    <property type="project" value="TreeGrafter"/>
</dbReference>
<feature type="transmembrane region" description="Helical" evidence="3">
    <location>
        <begin position="63"/>
        <end position="84"/>
    </location>
</feature>
<feature type="transmembrane region" description="Helical" evidence="3">
    <location>
        <begin position="309"/>
        <end position="328"/>
    </location>
</feature>
<evidence type="ECO:0000259" key="4">
    <source>
        <dbReference type="PROSITE" id="PS50850"/>
    </source>
</evidence>
<feature type="compositionally biased region" description="Basic and acidic residues" evidence="2">
    <location>
        <begin position="226"/>
        <end position="243"/>
    </location>
</feature>
<sequence>MSIILRPFKWFYHEFGIVSIYDTGRNAWLIILARTCRMFAYGTNSLILAIFFSALNYSDHQIGIFMTLTLLGDVILGTFLTLIADRVGRRRVLMGGSILMIMSGFAFAVFENFWILLFAAILGVISVTGGDFGPFRSIEESVLSQLTTSNTRSDVLAWYVTTSTFGSSIGTEVSGRIVHYLQRRPGWTDVDAYHSLFWIYLIMGIVNVLFILLLTDACELNPHAKGEETYSRVPQEDRARDENGNDEAAELPNGTTQLDIEAASPPPTPVRPHHPQIPKPKNWFFRSTSAFSSALSQISRPTRRTMYKLWFLLLIDSLADGMVPYALTNYYMDTKFHPSKATLGDVSSLSYFLGGIGAVFAGPLARKIGLINTMVFTHVPSSAAVLLFPLAPYFWITALFLLIRTGLNNMDQAPRSAFIAAVVKPEERTAVMGITSMLRNLAAMCGPTVTGLLAEGDHFGVAFIAAGVCRLIYDFGLYALFVGYERGKKLEDRSDNDDDEDESDDGIRDANQFELESLADSDSSEDIKKGKGGLEPVATINGGLHVPTDGLERVRSRSPHRAAEAE</sequence>
<keyword evidence="6" id="KW-1185">Reference proteome</keyword>
<dbReference type="GO" id="GO:0022857">
    <property type="term" value="F:transmembrane transporter activity"/>
    <property type="evidence" value="ECO:0007669"/>
    <property type="project" value="InterPro"/>
</dbReference>
<protein>
    <recommendedName>
        <fullName evidence="4">Major facilitator superfamily (MFS) profile domain-containing protein</fullName>
    </recommendedName>
</protein>
<evidence type="ECO:0000313" key="6">
    <source>
        <dbReference type="Proteomes" id="UP001172673"/>
    </source>
</evidence>
<keyword evidence="3" id="KW-1133">Transmembrane helix</keyword>
<dbReference type="InterPro" id="IPR011701">
    <property type="entry name" value="MFS"/>
</dbReference>
<name>A0AA38XE02_9EURO</name>
<dbReference type="InterPro" id="IPR020846">
    <property type="entry name" value="MFS_dom"/>
</dbReference>
<dbReference type="PANTHER" id="PTHR23520">
    <property type="entry name" value="TRANSPORTER, PUTATIVE (AFU_ORTHOLOGUE AFUA_3G04000)-RELATED"/>
    <property type="match status" value="1"/>
</dbReference>
<proteinExistence type="predicted"/>
<feature type="compositionally biased region" description="Basic and acidic residues" evidence="2">
    <location>
        <begin position="550"/>
        <end position="566"/>
    </location>
</feature>
<dbReference type="Gene3D" id="1.20.1250.20">
    <property type="entry name" value="MFS general substrate transporter like domains"/>
    <property type="match status" value="2"/>
</dbReference>
<keyword evidence="3" id="KW-0812">Transmembrane</keyword>
<evidence type="ECO:0000313" key="5">
    <source>
        <dbReference type="EMBL" id="KAJ9611317.1"/>
    </source>
</evidence>
<feature type="domain" description="Major facilitator superfamily (MFS) profile" evidence="4">
    <location>
        <begin position="1"/>
        <end position="485"/>
    </location>
</feature>
<feature type="transmembrane region" description="Helical" evidence="3">
    <location>
        <begin position="197"/>
        <end position="215"/>
    </location>
</feature>
<organism evidence="5 6">
    <name type="scientific">Cladophialophora chaetospira</name>
    <dbReference type="NCBI Taxonomy" id="386627"/>
    <lineage>
        <taxon>Eukaryota</taxon>
        <taxon>Fungi</taxon>
        <taxon>Dikarya</taxon>
        <taxon>Ascomycota</taxon>
        <taxon>Pezizomycotina</taxon>
        <taxon>Eurotiomycetes</taxon>
        <taxon>Chaetothyriomycetidae</taxon>
        <taxon>Chaetothyriales</taxon>
        <taxon>Herpotrichiellaceae</taxon>
        <taxon>Cladophialophora</taxon>
    </lineage>
</organism>
<feature type="transmembrane region" description="Helical" evidence="3">
    <location>
        <begin position="459"/>
        <end position="484"/>
    </location>
</feature>
<keyword evidence="3" id="KW-0472">Membrane</keyword>
<dbReference type="Proteomes" id="UP001172673">
    <property type="component" value="Unassembled WGS sequence"/>
</dbReference>
<gene>
    <name evidence="5" type="ORF">H2200_004501</name>
</gene>
<evidence type="ECO:0000256" key="2">
    <source>
        <dbReference type="SAM" id="MobiDB-lite"/>
    </source>
</evidence>
<feature type="transmembrane region" description="Helical" evidence="3">
    <location>
        <begin position="348"/>
        <end position="365"/>
    </location>
</feature>
<feature type="region of interest" description="Disordered" evidence="2">
    <location>
        <begin position="490"/>
        <end position="509"/>
    </location>
</feature>
<feature type="compositionally biased region" description="Acidic residues" evidence="2">
    <location>
        <begin position="494"/>
        <end position="504"/>
    </location>
</feature>
<feature type="transmembrane region" description="Helical" evidence="3">
    <location>
        <begin position="385"/>
        <end position="403"/>
    </location>
</feature>
<evidence type="ECO:0000256" key="1">
    <source>
        <dbReference type="ARBA" id="ARBA00004141"/>
    </source>
</evidence>
<dbReference type="EMBL" id="JAPDRK010000006">
    <property type="protein sequence ID" value="KAJ9611317.1"/>
    <property type="molecule type" value="Genomic_DNA"/>
</dbReference>
<evidence type="ECO:0000256" key="3">
    <source>
        <dbReference type="SAM" id="Phobius"/>
    </source>
</evidence>
<dbReference type="InterPro" id="IPR036259">
    <property type="entry name" value="MFS_trans_sf"/>
</dbReference>
<comment type="caution">
    <text evidence="5">The sequence shown here is derived from an EMBL/GenBank/DDBJ whole genome shotgun (WGS) entry which is preliminary data.</text>
</comment>
<feature type="region of interest" description="Disordered" evidence="2">
    <location>
        <begin position="518"/>
        <end position="566"/>
    </location>
</feature>
<feature type="transmembrane region" description="Helical" evidence="3">
    <location>
        <begin position="38"/>
        <end position="57"/>
    </location>
</feature>
<dbReference type="PANTHER" id="PTHR23520:SF5">
    <property type="entry name" value="TRANSPORTER, PUTATIVE (AFU_ORTHOLOGUE AFUA_3G04000)-RELATED"/>
    <property type="match status" value="1"/>
</dbReference>
<dbReference type="AlphaFoldDB" id="A0AA38XE02"/>
<reference evidence="5" key="1">
    <citation type="submission" date="2022-10" db="EMBL/GenBank/DDBJ databases">
        <title>Culturing micro-colonial fungi from biological soil crusts in the Mojave desert and describing Neophaeococcomyces mojavensis, and introducing the new genera and species Taxawa tesnikishii.</title>
        <authorList>
            <person name="Kurbessoian T."/>
            <person name="Stajich J.E."/>
        </authorList>
    </citation>
    <scope>NUCLEOTIDE SEQUENCE</scope>
    <source>
        <strain evidence="5">TK_41</strain>
    </source>
</reference>
<dbReference type="PROSITE" id="PS50850">
    <property type="entry name" value="MFS"/>
    <property type="match status" value="1"/>
</dbReference>
<comment type="subcellular location">
    <subcellularLocation>
        <location evidence="1">Membrane</location>
        <topology evidence="1">Multi-pass membrane protein</topology>
    </subcellularLocation>
</comment>
<accession>A0AA38XE02</accession>